<dbReference type="PANTHER" id="PTHR43022">
    <property type="entry name" value="PROTEIN SMF"/>
    <property type="match status" value="1"/>
</dbReference>
<evidence type="ECO:0000259" key="3">
    <source>
        <dbReference type="Pfam" id="PF17782"/>
    </source>
</evidence>
<feature type="domain" description="Smf/DprA SLOG" evidence="2">
    <location>
        <begin position="9"/>
        <end position="219"/>
    </location>
</feature>
<dbReference type="NCBIfam" id="TIGR00732">
    <property type="entry name" value="dprA"/>
    <property type="match status" value="1"/>
</dbReference>
<evidence type="ECO:0000256" key="1">
    <source>
        <dbReference type="ARBA" id="ARBA00006525"/>
    </source>
</evidence>
<evidence type="ECO:0000313" key="4">
    <source>
        <dbReference type="EMBL" id="KKR40894.1"/>
    </source>
</evidence>
<dbReference type="Gene3D" id="1.10.10.10">
    <property type="entry name" value="Winged helix-like DNA-binding domain superfamily/Winged helix DNA-binding domain"/>
    <property type="match status" value="1"/>
</dbReference>
<comment type="similarity">
    <text evidence="1">Belongs to the DprA/Smf family.</text>
</comment>
<dbReference type="SUPFAM" id="SSF102405">
    <property type="entry name" value="MCP/YpsA-like"/>
    <property type="match status" value="1"/>
</dbReference>
<dbReference type="Pfam" id="PF02481">
    <property type="entry name" value="DNA_processg_A"/>
    <property type="match status" value="1"/>
</dbReference>
<evidence type="ECO:0000259" key="2">
    <source>
        <dbReference type="Pfam" id="PF02481"/>
    </source>
</evidence>
<dbReference type="InterPro" id="IPR041614">
    <property type="entry name" value="DprA_WH"/>
</dbReference>
<reference evidence="4 5" key="1">
    <citation type="journal article" date="2015" name="Nature">
        <title>rRNA introns, odd ribosomes, and small enigmatic genomes across a large radiation of phyla.</title>
        <authorList>
            <person name="Brown C.T."/>
            <person name="Hug L.A."/>
            <person name="Thomas B.C."/>
            <person name="Sharon I."/>
            <person name="Castelle C.J."/>
            <person name="Singh A."/>
            <person name="Wilkins M.J."/>
            <person name="Williams K.H."/>
            <person name="Banfield J.F."/>
        </authorList>
    </citation>
    <scope>NUCLEOTIDE SEQUENCE [LARGE SCALE GENOMIC DNA]</scope>
</reference>
<dbReference type="EMBL" id="LBXZ01000003">
    <property type="protein sequence ID" value="KKR40894.1"/>
    <property type="molecule type" value="Genomic_DNA"/>
</dbReference>
<dbReference type="InterPro" id="IPR036388">
    <property type="entry name" value="WH-like_DNA-bd_sf"/>
</dbReference>
<dbReference type="Gene3D" id="3.40.50.450">
    <property type="match status" value="1"/>
</dbReference>
<sequence>MIKPTIEKIKIGSKDYPPLLAHIPDPPKVLYCRGNKTLLKTDCFSVVGTRKLTPYGREAAEFFVRTLSQNSFTIVSGLALGIDAIAHKTTLDVHGKTIAVLGSSIEDRYISPTTNFRLAIDILNNDGLIISEYESNIAAADFTFPRRNRIVSGLSLGVLVIEGNERSGTLITARLAAEQSRDVFAIPGNIFSPKSAGPNSLIQKGAKLVVHPDDILEEYQNLKICLDKTKITGRNPLENIIIEMLNINSPLSIDAIIDETGKEAQKIVATMSLMEMDGLIKEVGPGKYKINTK</sequence>
<accession>A0A0G0QKE5</accession>
<protein>
    <submittedName>
        <fullName evidence="4">Processing protein</fullName>
    </submittedName>
</protein>
<proteinExistence type="inferred from homology"/>
<name>A0A0G0QKE5_9BACT</name>
<dbReference type="Proteomes" id="UP000034072">
    <property type="component" value="Unassembled WGS sequence"/>
</dbReference>
<dbReference type="PANTHER" id="PTHR43022:SF1">
    <property type="entry name" value="PROTEIN SMF"/>
    <property type="match status" value="1"/>
</dbReference>
<dbReference type="InterPro" id="IPR003488">
    <property type="entry name" value="DprA"/>
</dbReference>
<feature type="domain" description="DprA winged helix" evidence="3">
    <location>
        <begin position="235"/>
        <end position="282"/>
    </location>
</feature>
<dbReference type="InterPro" id="IPR057666">
    <property type="entry name" value="DrpA_SLOG"/>
</dbReference>
<gene>
    <name evidence="4" type="ORF">UT75_C0003G0024</name>
</gene>
<organism evidence="4 5">
    <name type="scientific">Candidatus Yanofskybacteria bacterium GW2011_GWE2_40_11</name>
    <dbReference type="NCBI Taxonomy" id="1619033"/>
    <lineage>
        <taxon>Bacteria</taxon>
        <taxon>Candidatus Yanofskyibacteriota</taxon>
    </lineage>
</organism>
<dbReference type="Pfam" id="PF17782">
    <property type="entry name" value="WHD_DprA"/>
    <property type="match status" value="1"/>
</dbReference>
<comment type="caution">
    <text evidence="4">The sequence shown here is derived from an EMBL/GenBank/DDBJ whole genome shotgun (WGS) entry which is preliminary data.</text>
</comment>
<dbReference type="PATRIC" id="fig|1619033.3.peg.283"/>
<evidence type="ECO:0000313" key="5">
    <source>
        <dbReference type="Proteomes" id="UP000034072"/>
    </source>
</evidence>
<dbReference type="AlphaFoldDB" id="A0A0G0QKE5"/>
<dbReference type="GO" id="GO:0009294">
    <property type="term" value="P:DNA-mediated transformation"/>
    <property type="evidence" value="ECO:0007669"/>
    <property type="project" value="InterPro"/>
</dbReference>